<protein>
    <submittedName>
        <fullName evidence="1">Uncharacterized protein</fullName>
    </submittedName>
</protein>
<reference evidence="1 2" key="1">
    <citation type="journal article" date="2019" name="Commun. Biol.">
        <title>The bagworm genome reveals a unique fibroin gene that provides high tensile strength.</title>
        <authorList>
            <person name="Kono N."/>
            <person name="Nakamura H."/>
            <person name="Ohtoshi R."/>
            <person name="Tomita M."/>
            <person name="Numata K."/>
            <person name="Arakawa K."/>
        </authorList>
    </citation>
    <scope>NUCLEOTIDE SEQUENCE [LARGE SCALE GENOMIC DNA]</scope>
</reference>
<evidence type="ECO:0000313" key="2">
    <source>
        <dbReference type="Proteomes" id="UP000299102"/>
    </source>
</evidence>
<accession>A0A4C1VWG3</accession>
<sequence length="158" mass="18066">MRKRESDSINVAEIHSELVFIRQEMMTRRSDNLCGSQAANCLQKIPNDEKEATKNDFIKLYDNLIQYWKEVDVMRIPNICLGTLRQFEEFQVLKQALEVLFENKDTAELSGVQLWTTSISPTHYWGLNLIMNAARAAVPTEPRPLSAPTFASSSSWSP</sequence>
<name>A0A4C1VWG3_EUMVA</name>
<dbReference type="Proteomes" id="UP000299102">
    <property type="component" value="Unassembled WGS sequence"/>
</dbReference>
<gene>
    <name evidence="1" type="ORF">EVAR_29852_1</name>
</gene>
<dbReference type="EMBL" id="BGZK01000414">
    <property type="protein sequence ID" value="GBP42254.1"/>
    <property type="molecule type" value="Genomic_DNA"/>
</dbReference>
<evidence type="ECO:0000313" key="1">
    <source>
        <dbReference type="EMBL" id="GBP42254.1"/>
    </source>
</evidence>
<comment type="caution">
    <text evidence="1">The sequence shown here is derived from an EMBL/GenBank/DDBJ whole genome shotgun (WGS) entry which is preliminary data.</text>
</comment>
<organism evidence="1 2">
    <name type="scientific">Eumeta variegata</name>
    <name type="common">Bagworm moth</name>
    <name type="synonym">Eumeta japonica</name>
    <dbReference type="NCBI Taxonomy" id="151549"/>
    <lineage>
        <taxon>Eukaryota</taxon>
        <taxon>Metazoa</taxon>
        <taxon>Ecdysozoa</taxon>
        <taxon>Arthropoda</taxon>
        <taxon>Hexapoda</taxon>
        <taxon>Insecta</taxon>
        <taxon>Pterygota</taxon>
        <taxon>Neoptera</taxon>
        <taxon>Endopterygota</taxon>
        <taxon>Lepidoptera</taxon>
        <taxon>Glossata</taxon>
        <taxon>Ditrysia</taxon>
        <taxon>Tineoidea</taxon>
        <taxon>Psychidae</taxon>
        <taxon>Oiketicinae</taxon>
        <taxon>Eumeta</taxon>
    </lineage>
</organism>
<proteinExistence type="predicted"/>
<dbReference type="OrthoDB" id="6931481at2759"/>
<dbReference type="AlphaFoldDB" id="A0A4C1VWG3"/>
<keyword evidence="2" id="KW-1185">Reference proteome</keyword>